<evidence type="ECO:0000259" key="11">
    <source>
        <dbReference type="PROSITE" id="PS50929"/>
    </source>
</evidence>
<dbReference type="PROSITE" id="PS00211">
    <property type="entry name" value="ABC_TRANSPORTER_1"/>
    <property type="match status" value="2"/>
</dbReference>
<dbReference type="InterPro" id="IPR003593">
    <property type="entry name" value="AAA+_ATPase"/>
</dbReference>
<dbReference type="SUPFAM" id="SSF90123">
    <property type="entry name" value="ABC transporter transmembrane region"/>
    <property type="match status" value="2"/>
</dbReference>
<dbReference type="SMART" id="SM00382">
    <property type="entry name" value="AAA"/>
    <property type="match status" value="2"/>
</dbReference>
<evidence type="ECO:0000256" key="7">
    <source>
        <dbReference type="ARBA" id="ARBA00022989"/>
    </source>
</evidence>
<organism evidence="12 13">
    <name type="scientific">Phaedon cochleariae</name>
    <name type="common">Mustard beetle</name>
    <dbReference type="NCBI Taxonomy" id="80249"/>
    <lineage>
        <taxon>Eukaryota</taxon>
        <taxon>Metazoa</taxon>
        <taxon>Ecdysozoa</taxon>
        <taxon>Arthropoda</taxon>
        <taxon>Hexapoda</taxon>
        <taxon>Insecta</taxon>
        <taxon>Pterygota</taxon>
        <taxon>Neoptera</taxon>
        <taxon>Endopterygota</taxon>
        <taxon>Coleoptera</taxon>
        <taxon>Polyphaga</taxon>
        <taxon>Cucujiformia</taxon>
        <taxon>Chrysomeloidea</taxon>
        <taxon>Chrysomelidae</taxon>
        <taxon>Chrysomelinae</taxon>
        <taxon>Chrysomelini</taxon>
        <taxon>Phaedon</taxon>
    </lineage>
</organism>
<dbReference type="InterPro" id="IPR050173">
    <property type="entry name" value="ABC_transporter_C-like"/>
</dbReference>
<feature type="transmembrane region" description="Helical" evidence="9">
    <location>
        <begin position="92"/>
        <end position="121"/>
    </location>
</feature>
<dbReference type="InterPro" id="IPR036640">
    <property type="entry name" value="ABC1_TM_sf"/>
</dbReference>
<evidence type="ECO:0000256" key="6">
    <source>
        <dbReference type="ARBA" id="ARBA00022840"/>
    </source>
</evidence>
<feature type="domain" description="ABC transporter" evidence="10">
    <location>
        <begin position="1064"/>
        <end position="1293"/>
    </location>
</feature>
<dbReference type="InterPro" id="IPR027417">
    <property type="entry name" value="P-loop_NTPase"/>
</dbReference>
<dbReference type="FunFam" id="1.20.1560.10:FF:000014">
    <property type="entry name" value="Multidrug resistance-associated protein member 4"/>
    <property type="match status" value="1"/>
</dbReference>
<sequence length="1316" mass="148712">MDSNKKHLNPSPEIKANILSRLFFCWVLPFLTYGYKKDLEVKDIYNTTNSDLSGPLGDKLEENWKYEVDRARSNKQKPSLKRAIFKTFWRSYAVYGFYFFIQIIFLRSFQPIVLSEFIAFFKTTEVQNYNFGLWTVGKRTYGYLLAMASIVLAFLIMLIYHQTSLGCQRVGMRVRIACCSLIYRKILKLSQCSIGQTASGQVVNLMSNDVQRFDTASLYLHYIWVIPIMYASAFYIMYNIIGVAALVPMLAMIIQSVPLQGYLSRVQGVLRFKIALRTDHRVKLMSEIVSGIQVIKMYGWEKPFEKLVELSRKLEIKFISKTSYIRAISLALMVYTERFVLYMTLLAYVFIGHQLTSDVVFSMSQFINIIQLYTCIMFPFALSYYAEAKVTLKRIRDFLILEENPIHVTNRQITAGDEAGLVTAVKASASWLPNPVVRTLTDLNFRIESGTLCCVVGDVGSGKSSLLQMLLRELPLVAGTLETKGRISYASQEPWLFVSSVRNNILFGQPYVKNRYNDVVKVCALARDFKQFLHGDKTLVGERGVSLSGGQRARINLARAVYVDADIYLFDDPLSAVDTHVGKHLFEQCIKGYLEKTTRILATHQLQFLKQADMIIVLKNGRIESIGSYQDLPEDLLKNMKTESEEESKEKHEIEHSQLLERSMTVPSIASSMAELDNEDQQETQELIEKGSLSASLYVEYYKNGASICMLLFTAFLFILAQVASNGCDLWVTHWTNEEENKFNNTNRIVFKRDKGTDMLQPVHNSTFREGNFEPIELLPSQEYYIIVYSIFIAVSILLTNMRSIMFFKVCMNACKGLHNKMFSNVLKAPMRFFDTNPSGRILNRFSKDIGAMDEILPKASLEAVQVLLVMAGILGMVFIVSYWMILVSVILGVLFYYFRIVYLASAQDIKRIEGITKAPIFSHVSATLYGISTIRSSGAEEMIVQEFDTLQDQHTGCWFLFLACSGAFGFYLDCISTAFLFVLTFQFLILDTGANATGNIGLAISSSMILIGMLQLGVRQTTEVTSNMTSVERVMQYTRMQKEEELNVAANTKPSNWPSAGKIIFKNTYLRYCIDDPPVLKNLSMIIKPGEKVGIVGRTGAGKSTLIASLFRLAPIEGTIAIDDVDTSIVDLEYLRSNISIIPQEPILFSASIRYNLDPFNSADDDVIWKALADVELKGAIDSLAQMVSEGGSNFSAGQRQLICLARAIIRNNKVLVMDEATANVDPTTDSLIQKTIRDNFKDCTVLTIAHRLNTIMDCDKVLVMDRGEAVEFAPPHELLQIPEGYFTKMVEQTGSVMEGHLRKIADDAYFKKVL</sequence>
<dbReference type="GO" id="GO:0140359">
    <property type="term" value="F:ABC-type transporter activity"/>
    <property type="evidence" value="ECO:0007669"/>
    <property type="project" value="InterPro"/>
</dbReference>
<keyword evidence="8 9" id="KW-0472">Membrane</keyword>
<dbReference type="InterPro" id="IPR044746">
    <property type="entry name" value="ABCC_6TM_D1"/>
</dbReference>
<keyword evidence="2" id="KW-0813">Transport</keyword>
<evidence type="ECO:0000256" key="2">
    <source>
        <dbReference type="ARBA" id="ARBA00022448"/>
    </source>
</evidence>
<name>A0A9P0DRT8_PHACE</name>
<dbReference type="CDD" id="cd18579">
    <property type="entry name" value="ABC_6TM_ABCC_D1"/>
    <property type="match status" value="1"/>
</dbReference>
<dbReference type="PROSITE" id="PS50929">
    <property type="entry name" value="ABC_TM1F"/>
    <property type="match status" value="2"/>
</dbReference>
<dbReference type="InterPro" id="IPR017871">
    <property type="entry name" value="ABC_transporter-like_CS"/>
</dbReference>
<feature type="transmembrane region" description="Helical" evidence="9">
    <location>
        <begin position="1001"/>
        <end position="1019"/>
    </location>
</feature>
<dbReference type="Gene3D" id="1.20.1560.10">
    <property type="entry name" value="ABC transporter type 1, transmembrane domain"/>
    <property type="match status" value="2"/>
</dbReference>
<feature type="transmembrane region" description="Helical" evidence="9">
    <location>
        <begin position="216"/>
        <end position="237"/>
    </location>
</feature>
<keyword evidence="7 9" id="KW-1133">Transmembrane helix</keyword>
<dbReference type="GO" id="GO:0016020">
    <property type="term" value="C:membrane"/>
    <property type="evidence" value="ECO:0007669"/>
    <property type="project" value="UniProtKB-SubCell"/>
</dbReference>
<evidence type="ECO:0000256" key="1">
    <source>
        <dbReference type="ARBA" id="ARBA00004141"/>
    </source>
</evidence>
<dbReference type="Proteomes" id="UP001153737">
    <property type="component" value="Chromosome 3"/>
</dbReference>
<evidence type="ECO:0000256" key="5">
    <source>
        <dbReference type="ARBA" id="ARBA00022741"/>
    </source>
</evidence>
<evidence type="ECO:0000259" key="10">
    <source>
        <dbReference type="PROSITE" id="PS50893"/>
    </source>
</evidence>
<dbReference type="PANTHER" id="PTHR24223:SF415">
    <property type="entry name" value="FI20190P1"/>
    <property type="match status" value="1"/>
</dbReference>
<dbReference type="Pfam" id="PF00664">
    <property type="entry name" value="ABC_membrane"/>
    <property type="match status" value="2"/>
</dbReference>
<dbReference type="InterPro" id="IPR011527">
    <property type="entry name" value="ABC1_TM_dom"/>
</dbReference>
<accession>A0A9P0DRT8</accession>
<feature type="transmembrane region" description="Helical" evidence="9">
    <location>
        <begin position="363"/>
        <end position="386"/>
    </location>
</feature>
<dbReference type="PROSITE" id="PS50893">
    <property type="entry name" value="ABC_TRANSPORTER_2"/>
    <property type="match status" value="2"/>
</dbReference>
<reference evidence="12" key="2">
    <citation type="submission" date="2022-10" db="EMBL/GenBank/DDBJ databases">
        <authorList>
            <consortium name="ENA_rothamsted_submissions"/>
            <consortium name="culmorum"/>
            <person name="King R."/>
        </authorList>
    </citation>
    <scope>NUCLEOTIDE SEQUENCE</scope>
</reference>
<keyword evidence="4" id="KW-0677">Repeat</keyword>
<dbReference type="GO" id="GO:0005524">
    <property type="term" value="F:ATP binding"/>
    <property type="evidence" value="ECO:0007669"/>
    <property type="project" value="UniProtKB-KW"/>
</dbReference>
<evidence type="ECO:0000313" key="13">
    <source>
        <dbReference type="Proteomes" id="UP001153737"/>
    </source>
</evidence>
<feature type="transmembrane region" description="Helical" evidence="9">
    <location>
        <begin position="867"/>
        <end position="899"/>
    </location>
</feature>
<evidence type="ECO:0000313" key="12">
    <source>
        <dbReference type="EMBL" id="CAH1159391.1"/>
    </source>
</evidence>
<feature type="transmembrane region" description="Helical" evidence="9">
    <location>
        <begin position="784"/>
        <end position="802"/>
    </location>
</feature>
<keyword evidence="6" id="KW-0067">ATP-binding</keyword>
<feature type="transmembrane region" description="Helical" evidence="9">
    <location>
        <begin position="959"/>
        <end position="989"/>
    </location>
</feature>
<dbReference type="FunFam" id="1.20.1560.10:FF:000026">
    <property type="entry name" value="Multidrug resistance-associated protein lethal(2)03659"/>
    <property type="match status" value="1"/>
</dbReference>
<dbReference type="OrthoDB" id="6500128at2759"/>
<reference evidence="12" key="1">
    <citation type="submission" date="2022-01" db="EMBL/GenBank/DDBJ databases">
        <authorList>
            <person name="King R."/>
        </authorList>
    </citation>
    <scope>NUCLEOTIDE SEQUENCE</scope>
</reference>
<dbReference type="CDD" id="cd03244">
    <property type="entry name" value="ABCC_MRP_domain2"/>
    <property type="match status" value="1"/>
</dbReference>
<evidence type="ECO:0000256" key="9">
    <source>
        <dbReference type="SAM" id="Phobius"/>
    </source>
</evidence>
<dbReference type="CDD" id="cd03250">
    <property type="entry name" value="ABCC_MRP_domain1"/>
    <property type="match status" value="1"/>
</dbReference>
<evidence type="ECO:0000256" key="3">
    <source>
        <dbReference type="ARBA" id="ARBA00022692"/>
    </source>
</evidence>
<keyword evidence="3 9" id="KW-0812">Transmembrane</keyword>
<comment type="subcellular location">
    <subcellularLocation>
        <location evidence="1">Membrane</location>
        <topology evidence="1">Multi-pass membrane protein</topology>
    </subcellularLocation>
</comment>
<keyword evidence="5" id="KW-0547">Nucleotide-binding</keyword>
<feature type="transmembrane region" description="Helical" evidence="9">
    <location>
        <begin position="327"/>
        <end position="351"/>
    </location>
</feature>
<dbReference type="FunFam" id="3.40.50.300:FF:000163">
    <property type="entry name" value="Multidrug resistance-associated protein member 4"/>
    <property type="match status" value="1"/>
</dbReference>
<feature type="transmembrane region" description="Helical" evidence="9">
    <location>
        <begin position="705"/>
        <end position="724"/>
    </location>
</feature>
<feature type="domain" description="ABC transporter" evidence="10">
    <location>
        <begin position="425"/>
        <end position="645"/>
    </location>
</feature>
<dbReference type="SUPFAM" id="SSF52540">
    <property type="entry name" value="P-loop containing nucleoside triphosphate hydrolases"/>
    <property type="match status" value="2"/>
</dbReference>
<evidence type="ECO:0000256" key="4">
    <source>
        <dbReference type="ARBA" id="ARBA00022737"/>
    </source>
</evidence>
<dbReference type="GO" id="GO:0016887">
    <property type="term" value="F:ATP hydrolysis activity"/>
    <property type="evidence" value="ECO:0007669"/>
    <property type="project" value="InterPro"/>
</dbReference>
<feature type="domain" description="ABC transmembrane type-1" evidence="11">
    <location>
        <begin position="109"/>
        <end position="371"/>
    </location>
</feature>
<dbReference type="PANTHER" id="PTHR24223">
    <property type="entry name" value="ATP-BINDING CASSETTE SUB-FAMILY C"/>
    <property type="match status" value="1"/>
</dbReference>
<feature type="domain" description="ABC transmembrane type-1" evidence="11">
    <location>
        <begin position="705"/>
        <end position="1027"/>
    </location>
</feature>
<dbReference type="Pfam" id="PF00005">
    <property type="entry name" value="ABC_tran"/>
    <property type="match status" value="2"/>
</dbReference>
<dbReference type="FunFam" id="3.40.50.300:FF:000973">
    <property type="entry name" value="Multidrug resistance-associated protein 4"/>
    <property type="match status" value="1"/>
</dbReference>
<evidence type="ECO:0000256" key="8">
    <source>
        <dbReference type="ARBA" id="ARBA00023136"/>
    </source>
</evidence>
<keyword evidence="13" id="KW-1185">Reference proteome</keyword>
<proteinExistence type="predicted"/>
<feature type="transmembrane region" description="Helical" evidence="9">
    <location>
        <begin position="141"/>
        <end position="160"/>
    </location>
</feature>
<gene>
    <name evidence="12" type="ORF">PHAECO_LOCUS7045</name>
</gene>
<feature type="transmembrane region" description="Helical" evidence="9">
    <location>
        <begin position="243"/>
        <end position="263"/>
    </location>
</feature>
<dbReference type="Gene3D" id="3.40.50.300">
    <property type="entry name" value="P-loop containing nucleotide triphosphate hydrolases"/>
    <property type="match status" value="2"/>
</dbReference>
<dbReference type="InterPro" id="IPR003439">
    <property type="entry name" value="ABC_transporter-like_ATP-bd"/>
</dbReference>
<dbReference type="EMBL" id="OU896709">
    <property type="protein sequence ID" value="CAH1159391.1"/>
    <property type="molecule type" value="Genomic_DNA"/>
</dbReference>
<protein>
    <submittedName>
        <fullName evidence="12">Uncharacterized protein</fullName>
    </submittedName>
</protein>